<accession>A0ACB8T5D9</accession>
<protein>
    <submittedName>
        <fullName evidence="1">Uncharacterized protein</fullName>
    </submittedName>
</protein>
<sequence length="83" mass="9725">MNLFVKHGSYRRVFGGVEIHSQRSSSENTERFRHQMIFSEFGRTYLEISGLSTFPSRTDTNIYRKLWTGCLTWLFDEPGVICV</sequence>
<reference evidence="1" key="2">
    <citation type="journal article" date="2022" name="New Phytol.">
        <title>Evolutionary transition to the ectomycorrhizal habit in the genomes of a hyperdiverse lineage of mushroom-forming fungi.</title>
        <authorList>
            <person name="Looney B."/>
            <person name="Miyauchi S."/>
            <person name="Morin E."/>
            <person name="Drula E."/>
            <person name="Courty P.E."/>
            <person name="Kohler A."/>
            <person name="Kuo A."/>
            <person name="LaButti K."/>
            <person name="Pangilinan J."/>
            <person name="Lipzen A."/>
            <person name="Riley R."/>
            <person name="Andreopoulos W."/>
            <person name="He G."/>
            <person name="Johnson J."/>
            <person name="Nolan M."/>
            <person name="Tritt A."/>
            <person name="Barry K.W."/>
            <person name="Grigoriev I.V."/>
            <person name="Nagy L.G."/>
            <person name="Hibbett D."/>
            <person name="Henrissat B."/>
            <person name="Matheny P.B."/>
            <person name="Labbe J."/>
            <person name="Martin F.M."/>
        </authorList>
    </citation>
    <scope>NUCLEOTIDE SEQUENCE</scope>
    <source>
        <strain evidence="1">HHB10654</strain>
    </source>
</reference>
<evidence type="ECO:0000313" key="1">
    <source>
        <dbReference type="EMBL" id="KAI0063914.1"/>
    </source>
</evidence>
<proteinExistence type="predicted"/>
<dbReference type="EMBL" id="MU277201">
    <property type="protein sequence ID" value="KAI0063914.1"/>
    <property type="molecule type" value="Genomic_DNA"/>
</dbReference>
<reference evidence="1" key="1">
    <citation type="submission" date="2021-03" db="EMBL/GenBank/DDBJ databases">
        <authorList>
            <consortium name="DOE Joint Genome Institute"/>
            <person name="Ahrendt S."/>
            <person name="Looney B.P."/>
            <person name="Miyauchi S."/>
            <person name="Morin E."/>
            <person name="Drula E."/>
            <person name="Courty P.E."/>
            <person name="Chicoki N."/>
            <person name="Fauchery L."/>
            <person name="Kohler A."/>
            <person name="Kuo A."/>
            <person name="Labutti K."/>
            <person name="Pangilinan J."/>
            <person name="Lipzen A."/>
            <person name="Riley R."/>
            <person name="Andreopoulos W."/>
            <person name="He G."/>
            <person name="Johnson J."/>
            <person name="Barry K.W."/>
            <person name="Grigoriev I.V."/>
            <person name="Nagy L."/>
            <person name="Hibbett D."/>
            <person name="Henrissat B."/>
            <person name="Matheny P.B."/>
            <person name="Labbe J."/>
            <person name="Martin F."/>
        </authorList>
    </citation>
    <scope>NUCLEOTIDE SEQUENCE</scope>
    <source>
        <strain evidence="1">HHB10654</strain>
    </source>
</reference>
<keyword evidence="2" id="KW-1185">Reference proteome</keyword>
<dbReference type="Proteomes" id="UP000814140">
    <property type="component" value="Unassembled WGS sequence"/>
</dbReference>
<comment type="caution">
    <text evidence="1">The sequence shown here is derived from an EMBL/GenBank/DDBJ whole genome shotgun (WGS) entry which is preliminary data.</text>
</comment>
<gene>
    <name evidence="1" type="ORF">BV25DRAFT_370378</name>
</gene>
<organism evidence="1 2">
    <name type="scientific">Artomyces pyxidatus</name>
    <dbReference type="NCBI Taxonomy" id="48021"/>
    <lineage>
        <taxon>Eukaryota</taxon>
        <taxon>Fungi</taxon>
        <taxon>Dikarya</taxon>
        <taxon>Basidiomycota</taxon>
        <taxon>Agaricomycotina</taxon>
        <taxon>Agaricomycetes</taxon>
        <taxon>Russulales</taxon>
        <taxon>Auriscalpiaceae</taxon>
        <taxon>Artomyces</taxon>
    </lineage>
</organism>
<name>A0ACB8T5D9_9AGAM</name>
<evidence type="ECO:0000313" key="2">
    <source>
        <dbReference type="Proteomes" id="UP000814140"/>
    </source>
</evidence>